<accession>A0A8H6Y1D6</accession>
<dbReference type="Proteomes" id="UP000620124">
    <property type="component" value="Unassembled WGS sequence"/>
</dbReference>
<protein>
    <submittedName>
        <fullName evidence="2">Uncharacterized protein</fullName>
    </submittedName>
</protein>
<evidence type="ECO:0000256" key="1">
    <source>
        <dbReference type="SAM" id="MobiDB-lite"/>
    </source>
</evidence>
<reference evidence="2" key="1">
    <citation type="submission" date="2020-05" db="EMBL/GenBank/DDBJ databases">
        <title>Mycena genomes resolve the evolution of fungal bioluminescence.</title>
        <authorList>
            <person name="Tsai I.J."/>
        </authorList>
    </citation>
    <scope>NUCLEOTIDE SEQUENCE</scope>
    <source>
        <strain evidence="2">CCC161011</strain>
    </source>
</reference>
<feature type="compositionally biased region" description="Polar residues" evidence="1">
    <location>
        <begin position="31"/>
        <end position="70"/>
    </location>
</feature>
<feature type="compositionally biased region" description="Low complexity" evidence="1">
    <location>
        <begin position="1"/>
        <end position="10"/>
    </location>
</feature>
<proteinExistence type="predicted"/>
<evidence type="ECO:0000313" key="3">
    <source>
        <dbReference type="Proteomes" id="UP000620124"/>
    </source>
</evidence>
<dbReference type="EMBL" id="JACAZI010000010">
    <property type="protein sequence ID" value="KAF7350211.1"/>
    <property type="molecule type" value="Genomic_DNA"/>
</dbReference>
<sequence length="132" mass="13654">MGNILPSTKPSSPPPPTLTPQPSTLLPPISNPTTGAASSGQALSPVPSAQSTSSRPLTHISPLQSSSIFSNPPEPGLTRSSETSRSLETSIAPSNFGQSSSQPPLNDTTSDLNHSLSSDYVYNDKNISSDSH</sequence>
<feature type="compositionally biased region" description="Polar residues" evidence="1">
    <location>
        <begin position="91"/>
        <end position="132"/>
    </location>
</feature>
<feature type="region of interest" description="Disordered" evidence="1">
    <location>
        <begin position="1"/>
        <end position="132"/>
    </location>
</feature>
<feature type="compositionally biased region" description="Low complexity" evidence="1">
    <location>
        <begin position="77"/>
        <end position="90"/>
    </location>
</feature>
<gene>
    <name evidence="2" type="ORF">MVEN_01324200</name>
</gene>
<evidence type="ECO:0000313" key="2">
    <source>
        <dbReference type="EMBL" id="KAF7350211.1"/>
    </source>
</evidence>
<organism evidence="2 3">
    <name type="scientific">Mycena venus</name>
    <dbReference type="NCBI Taxonomy" id="2733690"/>
    <lineage>
        <taxon>Eukaryota</taxon>
        <taxon>Fungi</taxon>
        <taxon>Dikarya</taxon>
        <taxon>Basidiomycota</taxon>
        <taxon>Agaricomycotina</taxon>
        <taxon>Agaricomycetes</taxon>
        <taxon>Agaricomycetidae</taxon>
        <taxon>Agaricales</taxon>
        <taxon>Marasmiineae</taxon>
        <taxon>Mycenaceae</taxon>
        <taxon>Mycena</taxon>
    </lineage>
</organism>
<name>A0A8H6Y1D6_9AGAR</name>
<comment type="caution">
    <text evidence="2">The sequence shown here is derived from an EMBL/GenBank/DDBJ whole genome shotgun (WGS) entry which is preliminary data.</text>
</comment>
<keyword evidence="3" id="KW-1185">Reference proteome</keyword>
<dbReference type="AlphaFoldDB" id="A0A8H6Y1D6"/>